<evidence type="ECO:0000313" key="9">
    <source>
        <dbReference type="EMBL" id="SUU91291.1"/>
    </source>
</evidence>
<protein>
    <recommendedName>
        <fullName evidence="2">histidine kinase</fullName>
        <ecNumber evidence="2">2.7.13.3</ecNumber>
    </recommendedName>
</protein>
<dbReference type="GO" id="GO:0004673">
    <property type="term" value="F:protein histidine kinase activity"/>
    <property type="evidence" value="ECO:0007669"/>
    <property type="project" value="UniProtKB-EC"/>
</dbReference>
<dbReference type="InterPro" id="IPR011495">
    <property type="entry name" value="Sig_transdc_His_kin_sub2_dim/P"/>
</dbReference>
<keyword evidence="5" id="KW-0547">Nucleotide-binding</keyword>
<name>A0A380WR33_AMIAI</name>
<dbReference type="Gene3D" id="3.30.565.10">
    <property type="entry name" value="Histidine kinase-like ATPase, C-terminal domain"/>
    <property type="match status" value="1"/>
</dbReference>
<dbReference type="InterPro" id="IPR003594">
    <property type="entry name" value="HATPase_dom"/>
</dbReference>
<accession>A0A380WR33</accession>
<evidence type="ECO:0000256" key="6">
    <source>
        <dbReference type="ARBA" id="ARBA00022777"/>
    </source>
</evidence>
<dbReference type="InterPro" id="IPR035965">
    <property type="entry name" value="PAS-like_dom_sf"/>
</dbReference>
<evidence type="ECO:0000256" key="5">
    <source>
        <dbReference type="ARBA" id="ARBA00022741"/>
    </source>
</evidence>
<dbReference type="SUPFAM" id="SSF55785">
    <property type="entry name" value="PYP-like sensor domain (PAS domain)"/>
    <property type="match status" value="1"/>
</dbReference>
<dbReference type="PANTHER" id="PTHR41523">
    <property type="entry name" value="TWO-COMPONENT SYSTEM SENSOR PROTEIN"/>
    <property type="match status" value="1"/>
</dbReference>
<dbReference type="Pfam" id="PF02518">
    <property type="entry name" value="HATPase_c"/>
    <property type="match status" value="1"/>
</dbReference>
<sequence>MSKTPTVHFEAASTLAVVVSSNEPLLFLSDDQKVIAASASFCRAFEIDPATVPGRRLSELGNGEWAMPKLASLLKATASGSAHIEAYEIELKRPNQKTRQLVVNARTLDDGDIDHIRLLLAVTDVTDARAEARLKDDLVRDKAILLQEVQHRVANSLQIIASVLMQSARRVQSEEARGHLHNAHHRVMSIAALQRQLSTSNGGKVELGTYLTQLCQSLGASMIADPDRLSIQVSVDNSAVEADVSVSLGLIVTELVINALKHAFPDERSGTIVTDYRSSGNDWTLSVTDDGIGMPVGSDAPKAGLGSGIVEALAKNLQSIIQVSDADPGTVVTISHQESSGLRTDLSAAA</sequence>
<dbReference type="EC" id="2.7.13.3" evidence="2"/>
<dbReference type="SUPFAM" id="SSF55874">
    <property type="entry name" value="ATPase domain of HSP90 chaperone/DNA topoisomerase II/histidine kinase"/>
    <property type="match status" value="1"/>
</dbReference>
<organism evidence="9 10">
    <name type="scientific">Aminobacter aminovorans</name>
    <name type="common">Chelatobacter heintzii</name>
    <dbReference type="NCBI Taxonomy" id="83263"/>
    <lineage>
        <taxon>Bacteria</taxon>
        <taxon>Pseudomonadati</taxon>
        <taxon>Pseudomonadota</taxon>
        <taxon>Alphaproteobacteria</taxon>
        <taxon>Hyphomicrobiales</taxon>
        <taxon>Phyllobacteriaceae</taxon>
        <taxon>Aminobacter</taxon>
    </lineage>
</organism>
<evidence type="ECO:0000256" key="4">
    <source>
        <dbReference type="ARBA" id="ARBA00022679"/>
    </source>
</evidence>
<dbReference type="EMBL" id="UFSM01000001">
    <property type="protein sequence ID" value="SUU91291.1"/>
    <property type="molecule type" value="Genomic_DNA"/>
</dbReference>
<keyword evidence="3" id="KW-0597">Phosphoprotein</keyword>
<feature type="domain" description="Histidine kinase/HSP90-like ATPase" evidence="8">
    <location>
        <begin position="243"/>
        <end position="340"/>
    </location>
</feature>
<evidence type="ECO:0000256" key="3">
    <source>
        <dbReference type="ARBA" id="ARBA00022553"/>
    </source>
</evidence>
<keyword evidence="6 9" id="KW-0418">Kinase</keyword>
<reference evidence="9 10" key="1">
    <citation type="submission" date="2018-06" db="EMBL/GenBank/DDBJ databases">
        <authorList>
            <consortium name="Pathogen Informatics"/>
            <person name="Doyle S."/>
        </authorList>
    </citation>
    <scope>NUCLEOTIDE SEQUENCE [LARGE SCALE GENOMIC DNA]</scope>
    <source>
        <strain evidence="9 10">NCTC10684</strain>
    </source>
</reference>
<dbReference type="Pfam" id="PF07568">
    <property type="entry name" value="HisKA_2"/>
    <property type="match status" value="1"/>
</dbReference>
<dbReference type="OrthoDB" id="9767435at2"/>
<dbReference type="RefSeq" id="WP_115733187.1">
    <property type="nucleotide sequence ID" value="NZ_BAAAVY010000037.1"/>
</dbReference>
<dbReference type="GO" id="GO:0005524">
    <property type="term" value="F:ATP binding"/>
    <property type="evidence" value="ECO:0007669"/>
    <property type="project" value="UniProtKB-KW"/>
</dbReference>
<dbReference type="InterPro" id="IPR036890">
    <property type="entry name" value="HATPase_C_sf"/>
</dbReference>
<keyword evidence="4 9" id="KW-0808">Transferase</keyword>
<evidence type="ECO:0000256" key="2">
    <source>
        <dbReference type="ARBA" id="ARBA00012438"/>
    </source>
</evidence>
<evidence type="ECO:0000313" key="10">
    <source>
        <dbReference type="Proteomes" id="UP000254701"/>
    </source>
</evidence>
<evidence type="ECO:0000259" key="8">
    <source>
        <dbReference type="SMART" id="SM00387"/>
    </source>
</evidence>
<dbReference type="InterPro" id="IPR013656">
    <property type="entry name" value="PAS_4"/>
</dbReference>
<dbReference type="Proteomes" id="UP000254701">
    <property type="component" value="Unassembled WGS sequence"/>
</dbReference>
<proteinExistence type="predicted"/>
<gene>
    <name evidence="9" type="ORF">NCTC10684_04554</name>
</gene>
<comment type="catalytic activity">
    <reaction evidence="1">
        <text>ATP + protein L-histidine = ADP + protein N-phospho-L-histidine.</text>
        <dbReference type="EC" id="2.7.13.3"/>
    </reaction>
</comment>
<dbReference type="Pfam" id="PF08448">
    <property type="entry name" value="PAS_4"/>
    <property type="match status" value="1"/>
</dbReference>
<keyword evidence="7" id="KW-0067">ATP-binding</keyword>
<dbReference type="AlphaFoldDB" id="A0A380WR33"/>
<evidence type="ECO:0000256" key="7">
    <source>
        <dbReference type="ARBA" id="ARBA00022840"/>
    </source>
</evidence>
<dbReference type="SMART" id="SM00387">
    <property type="entry name" value="HATPase_c"/>
    <property type="match status" value="1"/>
</dbReference>
<evidence type="ECO:0000256" key="1">
    <source>
        <dbReference type="ARBA" id="ARBA00000085"/>
    </source>
</evidence>
<dbReference type="Gene3D" id="3.30.450.20">
    <property type="entry name" value="PAS domain"/>
    <property type="match status" value="1"/>
</dbReference>
<dbReference type="PANTHER" id="PTHR41523:SF8">
    <property type="entry name" value="ETHYLENE RESPONSE SENSOR PROTEIN"/>
    <property type="match status" value="1"/>
</dbReference>